<proteinExistence type="predicted"/>
<dbReference type="RefSeq" id="WP_106254711.1">
    <property type="nucleotide sequence ID" value="NZ_CAWNSW010000073.1"/>
</dbReference>
<protein>
    <submittedName>
        <fullName evidence="1">Uncharacterized protein</fullName>
    </submittedName>
</protein>
<organism evidence="1 2">
    <name type="scientific">Stenomitos frigidus ULC18</name>
    <dbReference type="NCBI Taxonomy" id="2107698"/>
    <lineage>
        <taxon>Bacteria</taxon>
        <taxon>Bacillati</taxon>
        <taxon>Cyanobacteriota</taxon>
        <taxon>Cyanophyceae</taxon>
        <taxon>Leptolyngbyales</taxon>
        <taxon>Leptolyngbyaceae</taxon>
        <taxon>Stenomitos</taxon>
    </lineage>
</organism>
<dbReference type="AlphaFoldDB" id="A0A2T1ENL5"/>
<dbReference type="OrthoDB" id="516277at2"/>
<evidence type="ECO:0000313" key="2">
    <source>
        <dbReference type="Proteomes" id="UP000239576"/>
    </source>
</evidence>
<name>A0A2T1ENL5_9CYAN</name>
<accession>A0A2T1ENL5</accession>
<dbReference type="EMBL" id="PVWK01000014">
    <property type="protein sequence ID" value="PSB34337.1"/>
    <property type="molecule type" value="Genomic_DNA"/>
</dbReference>
<reference evidence="2" key="1">
    <citation type="submission" date="2018-02" db="EMBL/GenBank/DDBJ databases">
        <authorList>
            <person name="Moore K."/>
            <person name="Momper L."/>
        </authorList>
    </citation>
    <scope>NUCLEOTIDE SEQUENCE [LARGE SCALE GENOMIC DNA]</scope>
    <source>
        <strain evidence="2">ULC18</strain>
    </source>
</reference>
<sequence>MPPSEPSTSPVSTSTKPLVAPELLLSLATVPLLVALVGSKVLTEAVQELGLLSEEIFRGDRLPVLNFPKTVQSNPDNSTSV</sequence>
<comment type="caution">
    <text evidence="1">The sequence shown here is derived from an EMBL/GenBank/DDBJ whole genome shotgun (WGS) entry which is preliminary data.</text>
</comment>
<gene>
    <name evidence="1" type="ORF">C7B82_02380</name>
</gene>
<dbReference type="Proteomes" id="UP000239576">
    <property type="component" value="Unassembled WGS sequence"/>
</dbReference>
<reference evidence="1 2" key="2">
    <citation type="submission" date="2018-03" db="EMBL/GenBank/DDBJ databases">
        <title>The ancient ancestry and fast evolution of plastids.</title>
        <authorList>
            <person name="Moore K.R."/>
            <person name="Magnabosco C."/>
            <person name="Momper L."/>
            <person name="Gold D.A."/>
            <person name="Bosak T."/>
            <person name="Fournier G.P."/>
        </authorList>
    </citation>
    <scope>NUCLEOTIDE SEQUENCE [LARGE SCALE GENOMIC DNA]</scope>
    <source>
        <strain evidence="1 2">ULC18</strain>
    </source>
</reference>
<keyword evidence="2" id="KW-1185">Reference proteome</keyword>
<evidence type="ECO:0000313" key="1">
    <source>
        <dbReference type="EMBL" id="PSB34337.1"/>
    </source>
</evidence>